<dbReference type="InterPro" id="IPR015166">
    <property type="entry name" value="DUF1922"/>
</dbReference>
<feature type="domain" description="DUF1922" evidence="1">
    <location>
        <begin position="1"/>
        <end position="56"/>
    </location>
</feature>
<sequence length="88" mass="10571">MYLVIRCPGCKTFNYVDRYQRWRLCPICGEVINVERVPIYLDADDFQDAEQVVDQLESYLHRTGKADLNEEEIRQLRAEYARWVKSRL</sequence>
<dbReference type="KEGG" id="mrc:R6Y96_09045"/>
<dbReference type="Gene3D" id="3.90.820.10">
    <property type="entry name" value="Structural Genomics, Unknown Function 30-nov-00 1gh9 Mol_id"/>
    <property type="match status" value="1"/>
</dbReference>
<dbReference type="InterPro" id="IPR036304">
    <property type="entry name" value="MTH1184"/>
</dbReference>
<dbReference type="Proteomes" id="UP001305652">
    <property type="component" value="Chromosome"/>
</dbReference>
<keyword evidence="3" id="KW-1185">Reference proteome</keyword>
<proteinExistence type="predicted"/>
<protein>
    <submittedName>
        <fullName evidence="2">DUF1922 domain-containing protein</fullName>
    </submittedName>
</protein>
<dbReference type="SUPFAM" id="SSF57821">
    <property type="entry name" value="Hypothetical protein MTH1184"/>
    <property type="match status" value="1"/>
</dbReference>
<evidence type="ECO:0000313" key="2">
    <source>
        <dbReference type="EMBL" id="WOX57428.1"/>
    </source>
</evidence>
<accession>A0AAX4FU11</accession>
<name>A0AAX4FU11_9EURY</name>
<evidence type="ECO:0000313" key="3">
    <source>
        <dbReference type="Proteomes" id="UP001305652"/>
    </source>
</evidence>
<dbReference type="RefSeq" id="WP_318621032.1">
    <property type="nucleotide sequence ID" value="NZ_CP137642.1"/>
</dbReference>
<evidence type="ECO:0000259" key="1">
    <source>
        <dbReference type="Pfam" id="PF09082"/>
    </source>
</evidence>
<dbReference type="GeneID" id="85733300"/>
<reference evidence="2 3" key="1">
    <citation type="submission" date="2023-10" db="EMBL/GenBank/DDBJ databases">
        <title>The complete genome sequence of Methanoculleus receptaculi DSM 18860.</title>
        <authorList>
            <person name="Lai S.-J."/>
            <person name="You Y.-T."/>
            <person name="Chen S.-C."/>
        </authorList>
    </citation>
    <scope>NUCLEOTIDE SEQUENCE [LARGE SCALE GENOMIC DNA]</scope>
    <source>
        <strain evidence="2 3">DSM 18860</strain>
    </source>
</reference>
<dbReference type="EMBL" id="CP137642">
    <property type="protein sequence ID" value="WOX57428.1"/>
    <property type="molecule type" value="Genomic_DNA"/>
</dbReference>
<organism evidence="2 3">
    <name type="scientific">Methanoculleus receptaculi</name>
    <dbReference type="NCBI Taxonomy" id="394967"/>
    <lineage>
        <taxon>Archaea</taxon>
        <taxon>Methanobacteriati</taxon>
        <taxon>Methanobacteriota</taxon>
        <taxon>Stenosarchaea group</taxon>
        <taxon>Methanomicrobia</taxon>
        <taxon>Methanomicrobiales</taxon>
        <taxon>Methanomicrobiaceae</taxon>
        <taxon>Methanoculleus</taxon>
    </lineage>
</organism>
<gene>
    <name evidence="2" type="ORF">R6Y96_09045</name>
</gene>
<dbReference type="Pfam" id="PF09082">
    <property type="entry name" value="DUF1922"/>
    <property type="match status" value="1"/>
</dbReference>
<dbReference type="AlphaFoldDB" id="A0AAX4FU11"/>